<dbReference type="InterPro" id="IPR039426">
    <property type="entry name" value="TonB-dep_rcpt-like"/>
</dbReference>
<gene>
    <name evidence="15" type="ORF">ET418_03610</name>
</gene>
<keyword evidence="16" id="KW-1185">Reference proteome</keyword>
<dbReference type="PROSITE" id="PS52016">
    <property type="entry name" value="TONB_DEPENDENT_REC_3"/>
    <property type="match status" value="1"/>
</dbReference>
<feature type="signal peptide" evidence="12">
    <location>
        <begin position="1"/>
        <end position="20"/>
    </location>
</feature>
<dbReference type="AlphaFoldDB" id="A0A5A9XN81"/>
<comment type="caution">
    <text evidence="15">The sequence shown here is derived from an EMBL/GenBank/DDBJ whole genome shotgun (WGS) entry which is preliminary data.</text>
</comment>
<dbReference type="PANTHER" id="PTHR30069">
    <property type="entry name" value="TONB-DEPENDENT OUTER MEMBRANE RECEPTOR"/>
    <property type="match status" value="1"/>
</dbReference>
<proteinExistence type="inferred from homology"/>
<dbReference type="Pfam" id="PF00593">
    <property type="entry name" value="TonB_dep_Rec_b-barrel"/>
    <property type="match status" value="1"/>
</dbReference>
<dbReference type="GO" id="GO:0015889">
    <property type="term" value="P:cobalamin transport"/>
    <property type="evidence" value="ECO:0007669"/>
    <property type="project" value="TreeGrafter"/>
</dbReference>
<keyword evidence="6" id="KW-0406">Ion transport</keyword>
<reference evidence="15 16" key="1">
    <citation type="submission" date="2019-04" db="EMBL/GenBank/DDBJ databases">
        <title>Geobacter ruber sp. nov., ferric-reducing bacteria isolated from paddy soil.</title>
        <authorList>
            <person name="Xu Z."/>
            <person name="Masuda Y."/>
            <person name="Itoh H."/>
            <person name="Senoo K."/>
        </authorList>
    </citation>
    <scope>NUCLEOTIDE SEQUENCE [LARGE SCALE GENOMIC DNA]</scope>
    <source>
        <strain evidence="15 16">Red88</strain>
    </source>
</reference>
<evidence type="ECO:0000256" key="6">
    <source>
        <dbReference type="ARBA" id="ARBA00023065"/>
    </source>
</evidence>
<dbReference type="InterPro" id="IPR012910">
    <property type="entry name" value="Plug_dom"/>
</dbReference>
<keyword evidence="3 10" id="KW-1134">Transmembrane beta strand</keyword>
<comment type="subcellular location">
    <subcellularLocation>
        <location evidence="1 10">Cell outer membrane</location>
        <topology evidence="1 10">Multi-pass membrane protein</topology>
    </subcellularLocation>
</comment>
<evidence type="ECO:0000256" key="7">
    <source>
        <dbReference type="ARBA" id="ARBA00023077"/>
    </source>
</evidence>
<dbReference type="OrthoDB" id="9800913at2"/>
<evidence type="ECO:0000256" key="3">
    <source>
        <dbReference type="ARBA" id="ARBA00022452"/>
    </source>
</evidence>
<evidence type="ECO:0000259" key="13">
    <source>
        <dbReference type="Pfam" id="PF00593"/>
    </source>
</evidence>
<evidence type="ECO:0000256" key="4">
    <source>
        <dbReference type="ARBA" id="ARBA00022692"/>
    </source>
</evidence>
<evidence type="ECO:0000256" key="1">
    <source>
        <dbReference type="ARBA" id="ARBA00004571"/>
    </source>
</evidence>
<keyword evidence="9 10" id="KW-0998">Cell outer membrane</keyword>
<dbReference type="EMBL" id="SRSD01000002">
    <property type="protein sequence ID" value="KAA0894063.1"/>
    <property type="molecule type" value="Genomic_DNA"/>
</dbReference>
<evidence type="ECO:0000256" key="9">
    <source>
        <dbReference type="ARBA" id="ARBA00023237"/>
    </source>
</evidence>
<dbReference type="RefSeq" id="WP_149306221.1">
    <property type="nucleotide sequence ID" value="NZ_SRSD01000002.1"/>
</dbReference>
<keyword evidence="4 10" id="KW-0812">Transmembrane</keyword>
<name>A0A5A9XN81_9BACT</name>
<protein>
    <submittedName>
        <fullName evidence="15">TonB-dependent receptor</fullName>
    </submittedName>
</protein>
<organism evidence="15 16">
    <name type="scientific">Oryzomonas rubra</name>
    <dbReference type="NCBI Taxonomy" id="2509454"/>
    <lineage>
        <taxon>Bacteria</taxon>
        <taxon>Pseudomonadati</taxon>
        <taxon>Thermodesulfobacteriota</taxon>
        <taxon>Desulfuromonadia</taxon>
        <taxon>Geobacterales</taxon>
        <taxon>Geobacteraceae</taxon>
        <taxon>Oryzomonas</taxon>
    </lineage>
</organism>
<dbReference type="GO" id="GO:0006811">
    <property type="term" value="P:monoatomic ion transport"/>
    <property type="evidence" value="ECO:0007669"/>
    <property type="project" value="UniProtKB-KW"/>
</dbReference>
<keyword evidence="5 12" id="KW-0732">Signal</keyword>
<evidence type="ECO:0000256" key="8">
    <source>
        <dbReference type="ARBA" id="ARBA00023136"/>
    </source>
</evidence>
<feature type="domain" description="TonB-dependent receptor plug" evidence="14">
    <location>
        <begin position="41"/>
        <end position="147"/>
    </location>
</feature>
<keyword evidence="8 10" id="KW-0472">Membrane</keyword>
<dbReference type="CDD" id="cd01347">
    <property type="entry name" value="ligand_gated_channel"/>
    <property type="match status" value="1"/>
</dbReference>
<dbReference type="Pfam" id="PF07715">
    <property type="entry name" value="Plug"/>
    <property type="match status" value="1"/>
</dbReference>
<comment type="similarity">
    <text evidence="10 11">Belongs to the TonB-dependent receptor family.</text>
</comment>
<evidence type="ECO:0000313" key="16">
    <source>
        <dbReference type="Proteomes" id="UP000324298"/>
    </source>
</evidence>
<dbReference type="SUPFAM" id="SSF56935">
    <property type="entry name" value="Porins"/>
    <property type="match status" value="1"/>
</dbReference>
<dbReference type="Proteomes" id="UP000324298">
    <property type="component" value="Unassembled WGS sequence"/>
</dbReference>
<dbReference type="GO" id="GO:0009279">
    <property type="term" value="C:cell outer membrane"/>
    <property type="evidence" value="ECO:0007669"/>
    <property type="project" value="UniProtKB-SubCell"/>
</dbReference>
<sequence>MKKNVVNLLCVLLLSTPAFAEPPDAVLPEIVATASRWEESVERVPQDMTVITRADLEKRGVPFVVDLLRLQPDVQVVQNGGPGTNATLLMRGGGSNQVLVLVDGIKFNSPTTGSADLSTLLTTDIERIEIIKGPQSTLYGSEAMAGVVNIITKKGEGKPKAGLSVEGGSFSTVRTAGSVSGGTDKTSYRLSATYFDTDGIPTAKNGSVPNGTTNKSVSARLGANPADNASIELNLRYGADKTQLDNYAFGAGPVDTRNYSQKHENYLVAATGRIFPWEKYEQSLTLSYLRDNLNATDPVTAYNNYRINATTELLDWQHTLDLHPLTITGGFAYRYESANNEGAFDESIDNRAGYLNAKLGLLDDALILNAGLRYDDHSAFGDAVTYRAGVLYNLKPLEMRFKANLGSGFRAPSLNELYYPNYGNPDLKPERSIGYDVGVEKDLLDKKLVIGATWFWQRYHDLIQSDPNTFTAVNIGNALTEGVEVTATALPLADLKLNAGYTYLNAVNKDTGASLTLRPRNKFTSSVEYTLAKLTVIGEYRYVAKRYDATLNRDLSPYALVNLKGSYLLHKNLSLFARIDNLFDKSYEEAGGYGTPGISAFGGVKVAF</sequence>
<dbReference type="InterPro" id="IPR037066">
    <property type="entry name" value="Plug_dom_sf"/>
</dbReference>
<feature type="chain" id="PRO_5023092729" evidence="12">
    <location>
        <begin position="21"/>
        <end position="608"/>
    </location>
</feature>
<feature type="domain" description="TonB-dependent receptor-like beta-barrel" evidence="13">
    <location>
        <begin position="183"/>
        <end position="582"/>
    </location>
</feature>
<dbReference type="PANTHER" id="PTHR30069:SF53">
    <property type="entry name" value="COLICIN I RECEPTOR-RELATED"/>
    <property type="match status" value="1"/>
</dbReference>
<keyword evidence="7 11" id="KW-0798">TonB box</keyword>
<dbReference type="Gene3D" id="2.170.130.10">
    <property type="entry name" value="TonB-dependent receptor, plug domain"/>
    <property type="match status" value="1"/>
</dbReference>
<dbReference type="InterPro" id="IPR000531">
    <property type="entry name" value="Beta-barrel_TonB"/>
</dbReference>
<evidence type="ECO:0000256" key="12">
    <source>
        <dbReference type="SAM" id="SignalP"/>
    </source>
</evidence>
<evidence type="ECO:0000256" key="2">
    <source>
        <dbReference type="ARBA" id="ARBA00022448"/>
    </source>
</evidence>
<dbReference type="Gene3D" id="2.40.170.20">
    <property type="entry name" value="TonB-dependent receptor, beta-barrel domain"/>
    <property type="match status" value="1"/>
</dbReference>
<evidence type="ECO:0000259" key="14">
    <source>
        <dbReference type="Pfam" id="PF07715"/>
    </source>
</evidence>
<evidence type="ECO:0000256" key="10">
    <source>
        <dbReference type="PROSITE-ProRule" id="PRU01360"/>
    </source>
</evidence>
<dbReference type="InterPro" id="IPR036942">
    <property type="entry name" value="Beta-barrel_TonB_sf"/>
</dbReference>
<evidence type="ECO:0000256" key="5">
    <source>
        <dbReference type="ARBA" id="ARBA00022729"/>
    </source>
</evidence>
<accession>A0A5A9XN81</accession>
<keyword evidence="15" id="KW-0675">Receptor</keyword>
<keyword evidence="2 10" id="KW-0813">Transport</keyword>
<evidence type="ECO:0000313" key="15">
    <source>
        <dbReference type="EMBL" id="KAA0894063.1"/>
    </source>
</evidence>
<evidence type="ECO:0000256" key="11">
    <source>
        <dbReference type="RuleBase" id="RU003357"/>
    </source>
</evidence>